<evidence type="ECO:0000313" key="6">
    <source>
        <dbReference type="Proteomes" id="UP000738359"/>
    </source>
</evidence>
<reference evidence="5" key="1">
    <citation type="journal article" date="2020" name="Fungal Divers.">
        <title>Resolving the Mortierellaceae phylogeny through synthesis of multi-gene phylogenetics and phylogenomics.</title>
        <authorList>
            <person name="Vandepol N."/>
            <person name="Liber J."/>
            <person name="Desiro A."/>
            <person name="Na H."/>
            <person name="Kennedy M."/>
            <person name="Barry K."/>
            <person name="Grigoriev I.V."/>
            <person name="Miller A.N."/>
            <person name="O'Donnell K."/>
            <person name="Stajich J.E."/>
            <person name="Bonito G."/>
        </authorList>
    </citation>
    <scope>NUCLEOTIDE SEQUENCE</scope>
    <source>
        <strain evidence="5">CK1249</strain>
    </source>
</reference>
<dbReference type="PANTHER" id="PTHR12900:SF0">
    <property type="entry name" value="CHECKPOINT PROTEIN"/>
    <property type="match status" value="1"/>
</dbReference>
<dbReference type="GO" id="GO:0033314">
    <property type="term" value="P:mitotic DNA replication checkpoint signaling"/>
    <property type="evidence" value="ECO:0007669"/>
    <property type="project" value="TreeGrafter"/>
</dbReference>
<dbReference type="OrthoDB" id="337750at2759"/>
<dbReference type="InterPro" id="IPR007150">
    <property type="entry name" value="HUS1/Mec3"/>
</dbReference>
<dbReference type="PANTHER" id="PTHR12900">
    <property type="entry name" value="MITOTIC AND DNA DAMAGE CHECKPOINT PROTEIN HUS1"/>
    <property type="match status" value="1"/>
</dbReference>
<dbReference type="GO" id="GO:0044778">
    <property type="term" value="P:meiotic DNA integrity checkpoint signaling"/>
    <property type="evidence" value="ECO:0007669"/>
    <property type="project" value="TreeGrafter"/>
</dbReference>
<dbReference type="Gene3D" id="3.70.10.10">
    <property type="match status" value="1"/>
</dbReference>
<dbReference type="Proteomes" id="UP000738359">
    <property type="component" value="Unassembled WGS sequence"/>
</dbReference>
<evidence type="ECO:0000256" key="3">
    <source>
        <dbReference type="ARBA" id="ARBA00023242"/>
    </source>
</evidence>
<organism evidence="5 6">
    <name type="scientific">Mortierella alpina</name>
    <name type="common">Oleaginous fungus</name>
    <name type="synonym">Mortierella renispora</name>
    <dbReference type="NCBI Taxonomy" id="64518"/>
    <lineage>
        <taxon>Eukaryota</taxon>
        <taxon>Fungi</taxon>
        <taxon>Fungi incertae sedis</taxon>
        <taxon>Mucoromycota</taxon>
        <taxon>Mortierellomycotina</taxon>
        <taxon>Mortierellomycetes</taxon>
        <taxon>Mortierellales</taxon>
        <taxon>Mortierellaceae</taxon>
        <taxon>Mortierella</taxon>
    </lineage>
</organism>
<dbReference type="AlphaFoldDB" id="A0A9P6M2P0"/>
<dbReference type="GO" id="GO:0000724">
    <property type="term" value="P:double-strand break repair via homologous recombination"/>
    <property type="evidence" value="ECO:0007669"/>
    <property type="project" value="TreeGrafter"/>
</dbReference>
<dbReference type="GO" id="GO:0000723">
    <property type="term" value="P:telomere maintenance"/>
    <property type="evidence" value="ECO:0007669"/>
    <property type="project" value="TreeGrafter"/>
</dbReference>
<keyword evidence="3" id="KW-0539">Nucleus</keyword>
<dbReference type="GO" id="GO:0030896">
    <property type="term" value="C:checkpoint clamp complex"/>
    <property type="evidence" value="ECO:0007669"/>
    <property type="project" value="InterPro"/>
</dbReference>
<dbReference type="GO" id="GO:0035861">
    <property type="term" value="C:site of double-strand break"/>
    <property type="evidence" value="ECO:0007669"/>
    <property type="project" value="TreeGrafter"/>
</dbReference>
<comment type="caution">
    <text evidence="5">The sequence shown here is derived from an EMBL/GenBank/DDBJ whole genome shotgun (WGS) entry which is preliminary data.</text>
</comment>
<proteinExistence type="inferred from homology"/>
<protein>
    <recommendedName>
        <fullName evidence="4">Checkpoint protein</fullName>
    </recommendedName>
</protein>
<dbReference type="Pfam" id="PF04005">
    <property type="entry name" value="Hus1"/>
    <property type="match status" value="1"/>
</dbReference>
<evidence type="ECO:0000256" key="1">
    <source>
        <dbReference type="ARBA" id="ARBA00004123"/>
    </source>
</evidence>
<dbReference type="GO" id="GO:0006289">
    <property type="term" value="P:nucleotide-excision repair"/>
    <property type="evidence" value="ECO:0007669"/>
    <property type="project" value="TreeGrafter"/>
</dbReference>
<gene>
    <name evidence="5" type="ORF">BGZ70_007014</name>
</gene>
<sequence length="261" mass="29555">MLVESLFHEYKVESNANDEIYLEMKVEDLLLAMRSSNNASAVVMRMTGRSADAFLTFTITTEDHLGNSRPITQNVPIVKIMTADGANNTAVFTEPMIPTPEVHIMLPQLERLRHIAASYKNLSDFIVISANLDGEMVFTTCDGSHQFNHTAGDAVTESITAKYGIAEKAHVETRFVNLHNPLLKLSEEEEHPHRERLRHRPKEFASVMIRVSDLQKVLQSHYIKPQNVICSVLHDHSVLFYVYLKDTNESTLTYFIPESAV</sequence>
<accession>A0A9P6M2P0</accession>
<dbReference type="EMBL" id="JAAAHY010000415">
    <property type="protein sequence ID" value="KAF9964034.1"/>
    <property type="molecule type" value="Genomic_DNA"/>
</dbReference>
<dbReference type="GO" id="GO:0005730">
    <property type="term" value="C:nucleolus"/>
    <property type="evidence" value="ECO:0007669"/>
    <property type="project" value="InterPro"/>
</dbReference>
<comment type="subcellular location">
    <subcellularLocation>
        <location evidence="1">Nucleus</location>
    </subcellularLocation>
</comment>
<evidence type="ECO:0000256" key="4">
    <source>
        <dbReference type="PIRNR" id="PIRNR011312"/>
    </source>
</evidence>
<dbReference type="InterPro" id="IPR016580">
    <property type="entry name" value="HUS1"/>
</dbReference>
<comment type="similarity">
    <text evidence="2 4">Belongs to the HUS1 family.</text>
</comment>
<dbReference type="PIRSF" id="PIRSF011312">
    <property type="entry name" value="Cell_cycle_HUS1"/>
    <property type="match status" value="1"/>
</dbReference>
<evidence type="ECO:0000256" key="2">
    <source>
        <dbReference type="ARBA" id="ARBA00005563"/>
    </source>
</evidence>
<name>A0A9P6M2P0_MORAP</name>
<dbReference type="GO" id="GO:0031573">
    <property type="term" value="P:mitotic intra-S DNA damage checkpoint signaling"/>
    <property type="evidence" value="ECO:0007669"/>
    <property type="project" value="TreeGrafter"/>
</dbReference>
<keyword evidence="6" id="KW-1185">Reference proteome</keyword>
<evidence type="ECO:0000313" key="5">
    <source>
        <dbReference type="EMBL" id="KAF9964034.1"/>
    </source>
</evidence>